<dbReference type="EC" id="6.3.4.3" evidence="6"/>
<reference evidence="7 8" key="1">
    <citation type="submission" date="2024-05" db="EMBL/GenBank/DDBJ databases">
        <title>Roseateles sp. 2.12 16S ribosomal RNA gene Genome sequencing and assembly.</title>
        <authorList>
            <person name="Woo H."/>
        </authorList>
    </citation>
    <scope>NUCLEOTIDE SEQUENCE [LARGE SCALE GENOMIC DNA]</scope>
    <source>
        <strain evidence="7 8">2.12</strain>
    </source>
</reference>
<evidence type="ECO:0000313" key="7">
    <source>
        <dbReference type="EMBL" id="MEO3715741.1"/>
    </source>
</evidence>
<protein>
    <recommendedName>
        <fullName evidence="6">Formate--tetrahydrofolate ligase</fullName>
        <ecNumber evidence="6">6.3.4.3</ecNumber>
    </recommendedName>
    <alternativeName>
        <fullName evidence="6">Formyltetrahydrofolate synthetase</fullName>
        <shortName evidence="6">FHS</shortName>
        <shortName evidence="6">FTHFS</shortName>
    </alternativeName>
</protein>
<dbReference type="CDD" id="cd00477">
    <property type="entry name" value="FTHFS"/>
    <property type="match status" value="1"/>
</dbReference>
<dbReference type="SUPFAM" id="SSF52540">
    <property type="entry name" value="P-loop containing nucleoside triphosphate hydrolases"/>
    <property type="match status" value="1"/>
</dbReference>
<evidence type="ECO:0000256" key="3">
    <source>
        <dbReference type="ARBA" id="ARBA00022598"/>
    </source>
</evidence>
<dbReference type="EMBL" id="JBDPZC010000018">
    <property type="protein sequence ID" value="MEO3715741.1"/>
    <property type="molecule type" value="Genomic_DNA"/>
</dbReference>
<evidence type="ECO:0000256" key="2">
    <source>
        <dbReference type="ARBA" id="ARBA00022563"/>
    </source>
</evidence>
<comment type="pathway">
    <text evidence="1 6">One-carbon metabolism; tetrahydrofolate interconversion.</text>
</comment>
<comment type="similarity">
    <text evidence="6">Belongs to the formate--tetrahydrofolate ligase family.</text>
</comment>
<dbReference type="InterPro" id="IPR020628">
    <property type="entry name" value="Formate_THF_ligase_CS"/>
</dbReference>
<keyword evidence="5 6" id="KW-0067">ATP-binding</keyword>
<dbReference type="GO" id="GO:0004329">
    <property type="term" value="F:formate-tetrahydrofolate ligase activity"/>
    <property type="evidence" value="ECO:0007669"/>
    <property type="project" value="UniProtKB-EC"/>
</dbReference>
<dbReference type="RefSeq" id="WP_347613384.1">
    <property type="nucleotide sequence ID" value="NZ_JBDPZC010000018.1"/>
</dbReference>
<dbReference type="Proteomes" id="UP001462640">
    <property type="component" value="Unassembled WGS sequence"/>
</dbReference>
<keyword evidence="3 6" id="KW-0436">Ligase</keyword>
<proteinExistence type="inferred from homology"/>
<dbReference type="Pfam" id="PF01268">
    <property type="entry name" value="FTHFS"/>
    <property type="match status" value="1"/>
</dbReference>
<name>A0ABV0GL74_9BURK</name>
<evidence type="ECO:0000256" key="5">
    <source>
        <dbReference type="ARBA" id="ARBA00022840"/>
    </source>
</evidence>
<evidence type="ECO:0000256" key="6">
    <source>
        <dbReference type="HAMAP-Rule" id="MF_01543"/>
    </source>
</evidence>
<gene>
    <name evidence="6" type="primary">fhs</name>
    <name evidence="7" type="ORF">ABDJ40_23455</name>
</gene>
<feature type="binding site" evidence="6">
    <location>
        <begin position="67"/>
        <end position="74"/>
    </location>
    <ligand>
        <name>ATP</name>
        <dbReference type="ChEBI" id="CHEBI:30616"/>
    </ligand>
</feature>
<evidence type="ECO:0000256" key="1">
    <source>
        <dbReference type="ARBA" id="ARBA00004777"/>
    </source>
</evidence>
<evidence type="ECO:0000256" key="4">
    <source>
        <dbReference type="ARBA" id="ARBA00022741"/>
    </source>
</evidence>
<dbReference type="HAMAP" id="MF_01543">
    <property type="entry name" value="FTHFS"/>
    <property type="match status" value="1"/>
</dbReference>
<dbReference type="NCBIfam" id="NF010030">
    <property type="entry name" value="PRK13505.1"/>
    <property type="match status" value="1"/>
</dbReference>
<dbReference type="InterPro" id="IPR027417">
    <property type="entry name" value="P-loop_NTPase"/>
</dbReference>
<dbReference type="Gene3D" id="3.40.50.300">
    <property type="entry name" value="P-loop containing nucleotide triphosphate hydrolases"/>
    <property type="match status" value="1"/>
</dbReference>
<organism evidence="7 8">
    <name type="scientific">Roseateles flavus</name>
    <dbReference type="NCBI Taxonomy" id="3149041"/>
    <lineage>
        <taxon>Bacteria</taxon>
        <taxon>Pseudomonadati</taxon>
        <taxon>Pseudomonadota</taxon>
        <taxon>Betaproteobacteria</taxon>
        <taxon>Burkholderiales</taxon>
        <taxon>Sphaerotilaceae</taxon>
        <taxon>Roseateles</taxon>
    </lineage>
</organism>
<dbReference type="PROSITE" id="PS00721">
    <property type="entry name" value="FTHFS_1"/>
    <property type="match status" value="1"/>
</dbReference>
<comment type="caution">
    <text evidence="7">The sequence shown here is derived from an EMBL/GenBank/DDBJ whole genome shotgun (WGS) entry which is preliminary data.</text>
</comment>
<dbReference type="Gene3D" id="3.30.1510.10">
    <property type="entry name" value="Domain 2, N(10)-formyltetrahydrofolate synthetase"/>
    <property type="match status" value="1"/>
</dbReference>
<keyword evidence="4 6" id="KW-0547">Nucleotide-binding</keyword>
<accession>A0ABV0GL74</accession>
<sequence>MPTDIEIAQAATLRKILPLAQERLGLPGDELVPYGHYKAKLSLAALRRLEKLPQRGKLVLVTAITPTPPGEGKTTTTVGLGDGLNRIGANTIICLREPSLGPCFGMKGGAAGGGHAQVVPMEDINLHFTGDFHAIALANNLLAAMIDNHIHHGNVLGLDVRRISWRRVVDMNDRALRLITAGLGGPGNGYPREDGFDIVVASEVMAILCLADSLADLKRRLGQIVVGYTADKKPVTARELQADGAMAALLRDAIQPNLVQTLEGNPAFVHGGPFANIAHGCNSVMATRTALRLADYVVTEAGFGADLGAEKFIDIKCRKSGLRPSCAVVVATIRALKHHGQGAPDGLEALRLGLPNLERHVHNVQQHYRLPAIVSINRFDSDTPEEIALVQAACERLGVRCVLSSHWAQGGAGAEALARAVVQACEGEAPALGLLYQDADGLAHKLQAVATRIYGAEDIDFEPAAFRQLEEITALGHGHLPVCIAKTQYSFSSDPKRLGAPQGHRLRVRELRLHAGAEFVTAICGDIMTMPGLPKSPAAERIGLDDGGRIHGLF</sequence>
<dbReference type="Gene3D" id="3.10.410.10">
    <property type="entry name" value="Formyltetrahydrofolate synthetase, domain 3"/>
    <property type="match status" value="1"/>
</dbReference>
<keyword evidence="2 6" id="KW-0554">One-carbon metabolism</keyword>
<dbReference type="InterPro" id="IPR000559">
    <property type="entry name" value="Formate_THF_ligase"/>
</dbReference>
<evidence type="ECO:0000313" key="8">
    <source>
        <dbReference type="Proteomes" id="UP001462640"/>
    </source>
</evidence>
<keyword evidence="8" id="KW-1185">Reference proteome</keyword>
<comment type="catalytic activity">
    <reaction evidence="6">
        <text>(6S)-5,6,7,8-tetrahydrofolate + formate + ATP = (6R)-10-formyltetrahydrofolate + ADP + phosphate</text>
        <dbReference type="Rhea" id="RHEA:20221"/>
        <dbReference type="ChEBI" id="CHEBI:15740"/>
        <dbReference type="ChEBI" id="CHEBI:30616"/>
        <dbReference type="ChEBI" id="CHEBI:43474"/>
        <dbReference type="ChEBI" id="CHEBI:57453"/>
        <dbReference type="ChEBI" id="CHEBI:195366"/>
        <dbReference type="ChEBI" id="CHEBI:456216"/>
        <dbReference type="EC" id="6.3.4.3"/>
    </reaction>
</comment>